<name>A0AAW2E6N4_9ROSI</name>
<dbReference type="PROSITE" id="PS00108">
    <property type="entry name" value="PROTEIN_KINASE_ST"/>
    <property type="match status" value="1"/>
</dbReference>
<keyword evidence="9" id="KW-0175">Coiled coil</keyword>
<dbReference type="EC" id="2.7.11.1" evidence="1"/>
<dbReference type="Gene3D" id="1.10.510.10">
    <property type="entry name" value="Transferase(Phosphotransferase) domain 1"/>
    <property type="match status" value="1"/>
</dbReference>
<dbReference type="SUPFAM" id="SSF56112">
    <property type="entry name" value="Protein kinase-like (PK-like)"/>
    <property type="match status" value="1"/>
</dbReference>
<dbReference type="EMBL" id="JAZDWU010000001">
    <property type="protein sequence ID" value="KAL0017274.1"/>
    <property type="molecule type" value="Genomic_DNA"/>
</dbReference>
<evidence type="ECO:0000256" key="6">
    <source>
        <dbReference type="ARBA" id="ARBA00022840"/>
    </source>
</evidence>
<keyword evidence="3" id="KW-0808">Transferase</keyword>
<dbReference type="InterPro" id="IPR000719">
    <property type="entry name" value="Prot_kinase_dom"/>
</dbReference>
<dbReference type="PROSITE" id="PS50011">
    <property type="entry name" value="PROTEIN_KINASE_DOM"/>
    <property type="match status" value="1"/>
</dbReference>
<organism evidence="12 13">
    <name type="scientific">Lithocarpus litseifolius</name>
    <dbReference type="NCBI Taxonomy" id="425828"/>
    <lineage>
        <taxon>Eukaryota</taxon>
        <taxon>Viridiplantae</taxon>
        <taxon>Streptophyta</taxon>
        <taxon>Embryophyta</taxon>
        <taxon>Tracheophyta</taxon>
        <taxon>Spermatophyta</taxon>
        <taxon>Magnoliopsida</taxon>
        <taxon>eudicotyledons</taxon>
        <taxon>Gunneridae</taxon>
        <taxon>Pentapetalae</taxon>
        <taxon>rosids</taxon>
        <taxon>fabids</taxon>
        <taxon>Fagales</taxon>
        <taxon>Fagaceae</taxon>
        <taxon>Lithocarpus</taxon>
    </lineage>
</organism>
<keyword evidence="6" id="KW-0067">ATP-binding</keyword>
<feature type="coiled-coil region" evidence="9">
    <location>
        <begin position="193"/>
        <end position="262"/>
    </location>
</feature>
<feature type="domain" description="Protein kinase" evidence="11">
    <location>
        <begin position="1"/>
        <end position="176"/>
    </location>
</feature>
<feature type="transmembrane region" description="Helical" evidence="10">
    <location>
        <begin position="7"/>
        <end position="29"/>
    </location>
</feature>
<gene>
    <name evidence="12" type="ORF">SO802_004343</name>
</gene>
<evidence type="ECO:0000256" key="4">
    <source>
        <dbReference type="ARBA" id="ARBA00022741"/>
    </source>
</evidence>
<keyword evidence="10" id="KW-0472">Membrane</keyword>
<comment type="catalytic activity">
    <reaction evidence="8">
        <text>L-seryl-[protein] + ATP = O-phospho-L-seryl-[protein] + ADP + H(+)</text>
        <dbReference type="Rhea" id="RHEA:17989"/>
        <dbReference type="Rhea" id="RHEA-COMP:9863"/>
        <dbReference type="Rhea" id="RHEA-COMP:11604"/>
        <dbReference type="ChEBI" id="CHEBI:15378"/>
        <dbReference type="ChEBI" id="CHEBI:29999"/>
        <dbReference type="ChEBI" id="CHEBI:30616"/>
        <dbReference type="ChEBI" id="CHEBI:83421"/>
        <dbReference type="ChEBI" id="CHEBI:456216"/>
        <dbReference type="EC" id="2.7.11.1"/>
    </reaction>
</comment>
<evidence type="ECO:0000256" key="2">
    <source>
        <dbReference type="ARBA" id="ARBA00022527"/>
    </source>
</evidence>
<evidence type="ECO:0000256" key="9">
    <source>
        <dbReference type="SAM" id="Coils"/>
    </source>
</evidence>
<protein>
    <recommendedName>
        <fullName evidence="1">non-specific serine/threonine protein kinase</fullName>
        <ecNumber evidence="1">2.7.11.1</ecNumber>
    </recommendedName>
</protein>
<sequence length="449" mass="50077">MVINTKIFRVISVSFLYLVLTLPLIYFVLKQICHGDLKLENTLLDGSPAPRLKIFDFGYSKSSLLHSRPKSTVRTPAYIAPEEPIGASQLLAWVGRNVASSSRPVVEWQPSFKLGDGLLLVTTSVRTWSQSQGGLIAQSLVHNLLLPKDIHCFSEATEESLAKRLQWHMIAITPNFSFALFAAQLTHVLGERMKELVEDVEREKALKDVAEDTTKEKGKLVEAAEKRAQAAKNSRVGAEKKLAEAEAMLGSVELKLVQAESLTLAQEDEVADLKVSLDSFEQRGYNLGFADAENFVEPIVHQAHNHGFSEGWLAALQAMGAAEDSPLRNLDQSPYPTPVPSVHSQADAADEEETLNMREWSMPLTLMWKWTTPRSLVTFMQRGLNMDICKLPTNQSGMRLMMLSSSHPTMPPFSFCVSSFISYLCLIVVFLFLLYARHTYGHQVVVSKQ</sequence>
<dbReference type="GO" id="GO:0006970">
    <property type="term" value="P:response to osmotic stress"/>
    <property type="evidence" value="ECO:0007669"/>
    <property type="project" value="UniProtKB-ARBA"/>
</dbReference>
<dbReference type="InterPro" id="IPR011009">
    <property type="entry name" value="Kinase-like_dom_sf"/>
</dbReference>
<comment type="caution">
    <text evidence="12">The sequence shown here is derived from an EMBL/GenBank/DDBJ whole genome shotgun (WGS) entry which is preliminary data.</text>
</comment>
<dbReference type="GO" id="GO:0005524">
    <property type="term" value="F:ATP binding"/>
    <property type="evidence" value="ECO:0007669"/>
    <property type="project" value="UniProtKB-KW"/>
</dbReference>
<dbReference type="InterPro" id="IPR008271">
    <property type="entry name" value="Ser/Thr_kinase_AS"/>
</dbReference>
<keyword evidence="10" id="KW-1133">Transmembrane helix</keyword>
<evidence type="ECO:0000256" key="1">
    <source>
        <dbReference type="ARBA" id="ARBA00012513"/>
    </source>
</evidence>
<comment type="catalytic activity">
    <reaction evidence="7">
        <text>L-threonyl-[protein] + ATP = O-phospho-L-threonyl-[protein] + ADP + H(+)</text>
        <dbReference type="Rhea" id="RHEA:46608"/>
        <dbReference type="Rhea" id="RHEA-COMP:11060"/>
        <dbReference type="Rhea" id="RHEA-COMP:11605"/>
        <dbReference type="ChEBI" id="CHEBI:15378"/>
        <dbReference type="ChEBI" id="CHEBI:30013"/>
        <dbReference type="ChEBI" id="CHEBI:30616"/>
        <dbReference type="ChEBI" id="CHEBI:61977"/>
        <dbReference type="ChEBI" id="CHEBI:456216"/>
        <dbReference type="EC" id="2.7.11.1"/>
    </reaction>
</comment>
<evidence type="ECO:0000256" key="7">
    <source>
        <dbReference type="ARBA" id="ARBA00047899"/>
    </source>
</evidence>
<proteinExistence type="predicted"/>
<accession>A0AAW2E6N4</accession>
<evidence type="ECO:0000256" key="3">
    <source>
        <dbReference type="ARBA" id="ARBA00022679"/>
    </source>
</evidence>
<keyword evidence="10" id="KW-0812">Transmembrane</keyword>
<evidence type="ECO:0000256" key="8">
    <source>
        <dbReference type="ARBA" id="ARBA00048679"/>
    </source>
</evidence>
<dbReference type="GO" id="GO:0004674">
    <property type="term" value="F:protein serine/threonine kinase activity"/>
    <property type="evidence" value="ECO:0007669"/>
    <property type="project" value="UniProtKB-KW"/>
</dbReference>
<keyword evidence="4" id="KW-0547">Nucleotide-binding</keyword>
<keyword evidence="5" id="KW-0418">Kinase</keyword>
<dbReference type="Proteomes" id="UP001459277">
    <property type="component" value="Unassembled WGS sequence"/>
</dbReference>
<evidence type="ECO:0000256" key="10">
    <source>
        <dbReference type="SAM" id="Phobius"/>
    </source>
</evidence>
<dbReference type="PANTHER" id="PTHR24343:SF376">
    <property type="entry name" value="SERINE_THREONINE-PROTEIN KINASE SRK2A-RELATED"/>
    <property type="match status" value="1"/>
</dbReference>
<evidence type="ECO:0000256" key="5">
    <source>
        <dbReference type="ARBA" id="ARBA00022777"/>
    </source>
</evidence>
<evidence type="ECO:0000259" key="11">
    <source>
        <dbReference type="PROSITE" id="PS50011"/>
    </source>
</evidence>
<reference evidence="12 13" key="1">
    <citation type="submission" date="2024-01" db="EMBL/GenBank/DDBJ databases">
        <title>A telomere-to-telomere, gap-free genome of sweet tea (Lithocarpus litseifolius).</title>
        <authorList>
            <person name="Zhou J."/>
        </authorList>
    </citation>
    <scope>NUCLEOTIDE SEQUENCE [LARGE SCALE GENOMIC DNA]</scope>
    <source>
        <strain evidence="12">Zhou-2022a</strain>
        <tissue evidence="12">Leaf</tissue>
    </source>
</reference>
<dbReference type="Pfam" id="PF00069">
    <property type="entry name" value="Pkinase"/>
    <property type="match status" value="1"/>
</dbReference>
<evidence type="ECO:0000313" key="13">
    <source>
        <dbReference type="Proteomes" id="UP001459277"/>
    </source>
</evidence>
<feature type="transmembrane region" description="Helical" evidence="10">
    <location>
        <begin position="412"/>
        <end position="435"/>
    </location>
</feature>
<dbReference type="PANTHER" id="PTHR24343">
    <property type="entry name" value="SERINE/THREONINE KINASE"/>
    <property type="match status" value="1"/>
</dbReference>
<keyword evidence="13" id="KW-1185">Reference proteome</keyword>
<keyword evidence="2" id="KW-0723">Serine/threonine-protein kinase</keyword>
<dbReference type="AlphaFoldDB" id="A0AAW2E6N4"/>
<evidence type="ECO:0000313" key="12">
    <source>
        <dbReference type="EMBL" id="KAL0017274.1"/>
    </source>
</evidence>